<feature type="non-terminal residue" evidence="2">
    <location>
        <position position="1"/>
    </location>
</feature>
<dbReference type="AlphaFoldDB" id="A0A930YS07"/>
<name>A0A930YS07_9ACTN</name>
<dbReference type="InterPro" id="IPR033248">
    <property type="entry name" value="Transketolase_C"/>
</dbReference>
<gene>
    <name evidence="2" type="ORF">HXK26_03650</name>
</gene>
<sequence length="66" mass="6868">VSVEEHNVATGLGAAVAELLAEKLPTPMRFAGMRTFGTSAPGDVLLSHFGLDGEGIASRVREFVLA</sequence>
<evidence type="ECO:0000259" key="1">
    <source>
        <dbReference type="Pfam" id="PF02780"/>
    </source>
</evidence>
<comment type="caution">
    <text evidence="2">The sequence shown here is derived from an EMBL/GenBank/DDBJ whole genome shotgun (WGS) entry which is preliminary data.</text>
</comment>
<dbReference type="InterPro" id="IPR009014">
    <property type="entry name" value="Transketo_C/PFOR_II"/>
</dbReference>
<accession>A0A930YS07</accession>
<dbReference type="Pfam" id="PF02780">
    <property type="entry name" value="Transketolase_C"/>
    <property type="match status" value="1"/>
</dbReference>
<dbReference type="EMBL" id="JABZGW010000127">
    <property type="protein sequence ID" value="MBF4807771.1"/>
    <property type="molecule type" value="Genomic_DNA"/>
</dbReference>
<feature type="domain" description="Transketolase C-terminal" evidence="1">
    <location>
        <begin position="1"/>
        <end position="56"/>
    </location>
</feature>
<organism evidence="2 3">
    <name type="scientific">Lancefieldella rimae</name>
    <dbReference type="NCBI Taxonomy" id="1383"/>
    <lineage>
        <taxon>Bacteria</taxon>
        <taxon>Bacillati</taxon>
        <taxon>Actinomycetota</taxon>
        <taxon>Coriobacteriia</taxon>
        <taxon>Coriobacteriales</taxon>
        <taxon>Atopobiaceae</taxon>
        <taxon>Lancefieldella</taxon>
    </lineage>
</organism>
<evidence type="ECO:0000313" key="2">
    <source>
        <dbReference type="EMBL" id="MBF4807771.1"/>
    </source>
</evidence>
<evidence type="ECO:0000313" key="3">
    <source>
        <dbReference type="Proteomes" id="UP000698335"/>
    </source>
</evidence>
<dbReference type="SUPFAM" id="SSF52922">
    <property type="entry name" value="TK C-terminal domain-like"/>
    <property type="match status" value="1"/>
</dbReference>
<dbReference type="Gene3D" id="3.40.50.920">
    <property type="match status" value="1"/>
</dbReference>
<protein>
    <submittedName>
        <fullName evidence="2">Transketolase family protein</fullName>
    </submittedName>
</protein>
<reference evidence="2" key="1">
    <citation type="submission" date="2020-04" db="EMBL/GenBank/DDBJ databases">
        <title>Deep metagenomics examines the oral microbiome during advanced dental caries in children, revealing novel taxa and co-occurrences with host molecules.</title>
        <authorList>
            <person name="Baker J.L."/>
            <person name="Morton J.T."/>
            <person name="Dinis M."/>
            <person name="Alvarez R."/>
            <person name="Tran N.C."/>
            <person name="Knight R."/>
            <person name="Edlund A."/>
        </authorList>
    </citation>
    <scope>NUCLEOTIDE SEQUENCE</scope>
    <source>
        <strain evidence="2">JCVI_38_bin.5</strain>
    </source>
</reference>
<dbReference type="Proteomes" id="UP000698335">
    <property type="component" value="Unassembled WGS sequence"/>
</dbReference>
<proteinExistence type="predicted"/>